<dbReference type="Pfam" id="PF02055">
    <property type="entry name" value="Glyco_hydro_30"/>
    <property type="match status" value="1"/>
</dbReference>
<dbReference type="PANTHER" id="PTHR11069:SF23">
    <property type="entry name" value="LYSOSOMAL ACID GLUCOSYLCERAMIDASE"/>
    <property type="match status" value="1"/>
</dbReference>
<name>A0A1M6TNS8_REIAG</name>
<sequence>MNRVLTYCCGLMLAACGAKDSQEISDNQTQSLHVEPVVQVYVTDASRERQLEESSDLLGEPRLDADVHVFVEPTQMYQQMEGFGFALTGGSVYHLSQMNEQAQSDLLQELFGVGTNDIGVSYLRISIAASDLDAEVYSYNDLPAGETDLMQENFSIERERELLIPMLKKIQAINPNIKIMASPWSPPVWMKTNGSSIGGHLKEEYYDSYALYLTKYFQAMEAEGITIETMTIQNEPLHPGNNPSMSMEPEEQANFIERSLGPAFAEKGIKTKIVLYDHNADRPDYPISILDRPEVRKYVAGSAFHMYGGSIAALSDVHSAHPDKGLYFTEQWFGAPGNFPEDLKWHVRELMIGAPRNWSRSVIEWNLSSAPDLQPHTDGGCSQCLGGITIDGDEVTRNAGYYSIGHASKFVRPGAKRIASNAPEELPNVAFLTPENQIVLLAINNTDTKQICNITQGEQSFSAVLEAGSTATFIWDN</sequence>
<dbReference type="PROSITE" id="PS51257">
    <property type="entry name" value="PROKAR_LIPOPROTEIN"/>
    <property type="match status" value="1"/>
</dbReference>
<keyword evidence="4" id="KW-0326">Glycosidase</keyword>
<dbReference type="STRING" id="156994.SAMN04488028_106120"/>
<feature type="domain" description="Glycosyl hydrolase family 30 beta sandwich" evidence="6">
    <location>
        <begin position="414"/>
        <end position="473"/>
    </location>
</feature>
<keyword evidence="3 4" id="KW-0378">Hydrolase</keyword>
<evidence type="ECO:0000256" key="1">
    <source>
        <dbReference type="ARBA" id="ARBA00005382"/>
    </source>
</evidence>
<dbReference type="RefSeq" id="WP_073123818.1">
    <property type="nucleotide sequence ID" value="NZ_FRAA01000006.1"/>
</dbReference>
<dbReference type="EMBL" id="FRAA01000006">
    <property type="protein sequence ID" value="SHK58655.1"/>
    <property type="molecule type" value="Genomic_DNA"/>
</dbReference>
<accession>A0A1M6TNS8</accession>
<dbReference type="Proteomes" id="UP000184474">
    <property type="component" value="Unassembled WGS sequence"/>
</dbReference>
<evidence type="ECO:0000259" key="5">
    <source>
        <dbReference type="Pfam" id="PF02055"/>
    </source>
</evidence>
<dbReference type="SUPFAM" id="SSF51445">
    <property type="entry name" value="(Trans)glycosidases"/>
    <property type="match status" value="1"/>
</dbReference>
<evidence type="ECO:0000256" key="3">
    <source>
        <dbReference type="ARBA" id="ARBA00022801"/>
    </source>
</evidence>
<dbReference type="GO" id="GO:0006680">
    <property type="term" value="P:glucosylceramide catabolic process"/>
    <property type="evidence" value="ECO:0007669"/>
    <property type="project" value="TreeGrafter"/>
</dbReference>
<dbReference type="InterPro" id="IPR017853">
    <property type="entry name" value="GH"/>
</dbReference>
<evidence type="ECO:0000256" key="2">
    <source>
        <dbReference type="ARBA" id="ARBA00022729"/>
    </source>
</evidence>
<gene>
    <name evidence="7" type="ORF">SAMN04488028_106120</name>
</gene>
<organism evidence="7 8">
    <name type="scientific">Reichenbachiella agariperforans</name>
    <dbReference type="NCBI Taxonomy" id="156994"/>
    <lineage>
        <taxon>Bacteria</taxon>
        <taxon>Pseudomonadati</taxon>
        <taxon>Bacteroidota</taxon>
        <taxon>Cytophagia</taxon>
        <taxon>Cytophagales</taxon>
        <taxon>Reichenbachiellaceae</taxon>
        <taxon>Reichenbachiella</taxon>
    </lineage>
</organism>
<dbReference type="Pfam" id="PF17189">
    <property type="entry name" value="Glyco_hydro_30C"/>
    <property type="match status" value="1"/>
</dbReference>
<dbReference type="AlphaFoldDB" id="A0A1M6TNS8"/>
<evidence type="ECO:0000313" key="8">
    <source>
        <dbReference type="Proteomes" id="UP000184474"/>
    </source>
</evidence>
<proteinExistence type="inferred from homology"/>
<dbReference type="GO" id="GO:0016020">
    <property type="term" value="C:membrane"/>
    <property type="evidence" value="ECO:0007669"/>
    <property type="project" value="GOC"/>
</dbReference>
<dbReference type="GO" id="GO:0004348">
    <property type="term" value="F:glucosylceramidase activity"/>
    <property type="evidence" value="ECO:0007669"/>
    <property type="project" value="InterPro"/>
</dbReference>
<evidence type="ECO:0000256" key="4">
    <source>
        <dbReference type="RuleBase" id="RU361188"/>
    </source>
</evidence>
<dbReference type="InterPro" id="IPR001139">
    <property type="entry name" value="Glyco_hydro_30"/>
</dbReference>
<dbReference type="InterPro" id="IPR033452">
    <property type="entry name" value="GH30_C"/>
</dbReference>
<dbReference type="Gene3D" id="3.20.20.80">
    <property type="entry name" value="Glycosidases"/>
    <property type="match status" value="1"/>
</dbReference>
<feature type="domain" description="Glycosyl hydrolase family 30 TIM-barrel" evidence="5">
    <location>
        <begin position="81"/>
        <end position="334"/>
    </location>
</feature>
<dbReference type="InterPro" id="IPR033453">
    <property type="entry name" value="Glyco_hydro_30_TIM-barrel"/>
</dbReference>
<dbReference type="PANTHER" id="PTHR11069">
    <property type="entry name" value="GLUCOSYLCERAMIDASE"/>
    <property type="match status" value="1"/>
</dbReference>
<evidence type="ECO:0000259" key="6">
    <source>
        <dbReference type="Pfam" id="PF17189"/>
    </source>
</evidence>
<protein>
    <submittedName>
        <fullName evidence="7">Glucosylceramidase</fullName>
    </submittedName>
</protein>
<keyword evidence="2" id="KW-0732">Signal</keyword>
<keyword evidence="8" id="KW-1185">Reference proteome</keyword>
<dbReference type="InterPro" id="IPR013780">
    <property type="entry name" value="Glyco_hydro_b"/>
</dbReference>
<reference evidence="8" key="1">
    <citation type="submission" date="2016-11" db="EMBL/GenBank/DDBJ databases">
        <authorList>
            <person name="Varghese N."/>
            <person name="Submissions S."/>
        </authorList>
    </citation>
    <scope>NUCLEOTIDE SEQUENCE [LARGE SCALE GENOMIC DNA]</scope>
    <source>
        <strain evidence="8">DSM 26134</strain>
    </source>
</reference>
<dbReference type="Gene3D" id="2.60.40.1180">
    <property type="entry name" value="Golgi alpha-mannosidase II"/>
    <property type="match status" value="1"/>
</dbReference>
<comment type="similarity">
    <text evidence="1 4">Belongs to the glycosyl hydrolase 30 family.</text>
</comment>
<evidence type="ECO:0000313" key="7">
    <source>
        <dbReference type="EMBL" id="SHK58655.1"/>
    </source>
</evidence>